<dbReference type="SUPFAM" id="SSF161070">
    <property type="entry name" value="SNF-like"/>
    <property type="match status" value="1"/>
</dbReference>
<evidence type="ECO:0000256" key="4">
    <source>
        <dbReference type="ARBA" id="ARBA00022989"/>
    </source>
</evidence>
<feature type="transmembrane region" description="Helical" evidence="6">
    <location>
        <begin position="25"/>
        <end position="45"/>
    </location>
</feature>
<evidence type="ECO:0000256" key="2">
    <source>
        <dbReference type="ARBA" id="ARBA00022448"/>
    </source>
</evidence>
<feature type="transmembrane region" description="Helical" evidence="6">
    <location>
        <begin position="333"/>
        <end position="354"/>
    </location>
</feature>
<feature type="transmembrane region" description="Helical" evidence="6">
    <location>
        <begin position="205"/>
        <end position="229"/>
    </location>
</feature>
<comment type="subcellular location">
    <subcellularLocation>
        <location evidence="1">Membrane</location>
        <topology evidence="1">Multi-pass membrane protein</topology>
    </subcellularLocation>
</comment>
<dbReference type="InterPro" id="IPR047218">
    <property type="entry name" value="YocR/YhdH-like"/>
</dbReference>
<dbReference type="PANTHER" id="PTHR42948">
    <property type="entry name" value="TRANSPORTER"/>
    <property type="match status" value="1"/>
</dbReference>
<feature type="transmembrane region" description="Helical" evidence="6">
    <location>
        <begin position="134"/>
        <end position="151"/>
    </location>
</feature>
<evidence type="ECO:0008006" key="8">
    <source>
        <dbReference type="Google" id="ProtNLM"/>
    </source>
</evidence>
<dbReference type="AlphaFoldDB" id="A0A382BXV8"/>
<dbReference type="NCBIfam" id="NF037979">
    <property type="entry name" value="Na_transp"/>
    <property type="match status" value="1"/>
</dbReference>
<keyword evidence="4 6" id="KW-1133">Transmembrane helix</keyword>
<protein>
    <recommendedName>
        <fullName evidence="8">Transporter</fullName>
    </recommendedName>
</protein>
<dbReference type="PROSITE" id="PS00610">
    <property type="entry name" value="NA_NEUROTRAN_SYMP_1"/>
    <property type="match status" value="1"/>
</dbReference>
<dbReference type="Pfam" id="PF00209">
    <property type="entry name" value="SNF"/>
    <property type="match status" value="2"/>
</dbReference>
<organism evidence="7">
    <name type="scientific">marine metagenome</name>
    <dbReference type="NCBI Taxonomy" id="408172"/>
    <lineage>
        <taxon>unclassified sequences</taxon>
        <taxon>metagenomes</taxon>
        <taxon>ecological metagenomes</taxon>
    </lineage>
</organism>
<keyword evidence="3 6" id="KW-0812">Transmembrane</keyword>
<dbReference type="GO" id="GO:0016020">
    <property type="term" value="C:membrane"/>
    <property type="evidence" value="ECO:0007669"/>
    <property type="project" value="UniProtKB-SubCell"/>
</dbReference>
<sequence>MAATGFAVGLGNIWRFPYMTGENGGGAFVFVYIICAVLIGIPIMIAEVMTGRSGRANPTQAFFNIANRENLSPTWRHVGNLNLLTAFIILGTYCVVAGWVLWYLYKAVVTGFAGVDAHIANQNFTRVLDSIGPMTFWTFISLALTGTIIFFGVTQGIERSVRILMPSLLILICSLVAYNAFQDGFRDAVSYLFTPDFSKIDGGTFLAAIGQAFFSVGVAMAGMMIFGAYLPGNVSIAKCALIIIVIDTLVALMAGLMIFPMVFRFGLDPSSGTGLIFQTLPIAFAQMPGGHLVAIVFFTLLSVAAITSMVGLMEPLVAWLDEKTKLSRETSTATMLGLLGALGIVSVLSYNVIADVQLLNRDLNGILDFISSQITLPIGGLLIAIFVGWQVSIETSQKELSDLPTIAFNIWHMLIRYLLPAAITLILITGLE</sequence>
<proteinExistence type="predicted"/>
<dbReference type="InterPro" id="IPR000175">
    <property type="entry name" value="Na/ntran_symport"/>
</dbReference>
<gene>
    <name evidence="7" type="ORF">METZ01_LOCUS171494</name>
</gene>
<feature type="transmembrane region" description="Helical" evidence="6">
    <location>
        <begin position="81"/>
        <end position="105"/>
    </location>
</feature>
<evidence type="ECO:0000256" key="3">
    <source>
        <dbReference type="ARBA" id="ARBA00022692"/>
    </source>
</evidence>
<keyword evidence="2" id="KW-0813">Transport</keyword>
<evidence type="ECO:0000256" key="6">
    <source>
        <dbReference type="SAM" id="Phobius"/>
    </source>
</evidence>
<feature type="transmembrane region" description="Helical" evidence="6">
    <location>
        <begin position="414"/>
        <end position="431"/>
    </location>
</feature>
<dbReference type="EMBL" id="UINC01031888">
    <property type="protein sequence ID" value="SVB18640.1"/>
    <property type="molecule type" value="Genomic_DNA"/>
</dbReference>
<evidence type="ECO:0000313" key="7">
    <source>
        <dbReference type="EMBL" id="SVB18640.1"/>
    </source>
</evidence>
<accession>A0A382BXV8</accession>
<dbReference type="CDD" id="cd10336">
    <property type="entry name" value="SLC6sbd_Tyt1-Like"/>
    <property type="match status" value="1"/>
</dbReference>
<evidence type="ECO:0000256" key="5">
    <source>
        <dbReference type="ARBA" id="ARBA00023136"/>
    </source>
</evidence>
<keyword evidence="5 6" id="KW-0472">Membrane</keyword>
<dbReference type="PANTHER" id="PTHR42948:SF1">
    <property type="entry name" value="TRANSPORTER"/>
    <property type="match status" value="1"/>
</dbReference>
<feature type="transmembrane region" description="Helical" evidence="6">
    <location>
        <begin position="292"/>
        <end position="312"/>
    </location>
</feature>
<dbReference type="InterPro" id="IPR037272">
    <property type="entry name" value="SNS_sf"/>
</dbReference>
<name>A0A382BXV8_9ZZZZ</name>
<feature type="transmembrane region" description="Helical" evidence="6">
    <location>
        <begin position="163"/>
        <end position="181"/>
    </location>
</feature>
<feature type="transmembrane region" description="Helical" evidence="6">
    <location>
        <begin position="374"/>
        <end position="393"/>
    </location>
</feature>
<feature type="transmembrane region" description="Helical" evidence="6">
    <location>
        <begin position="241"/>
        <end position="263"/>
    </location>
</feature>
<reference evidence="7" key="1">
    <citation type="submission" date="2018-05" db="EMBL/GenBank/DDBJ databases">
        <authorList>
            <person name="Lanie J.A."/>
            <person name="Ng W.-L."/>
            <person name="Kazmierczak K.M."/>
            <person name="Andrzejewski T.M."/>
            <person name="Davidsen T.M."/>
            <person name="Wayne K.J."/>
            <person name="Tettelin H."/>
            <person name="Glass J.I."/>
            <person name="Rusch D."/>
            <person name="Podicherti R."/>
            <person name="Tsui H.-C.T."/>
            <person name="Winkler M.E."/>
        </authorList>
    </citation>
    <scope>NUCLEOTIDE SEQUENCE</scope>
</reference>
<evidence type="ECO:0000256" key="1">
    <source>
        <dbReference type="ARBA" id="ARBA00004141"/>
    </source>
</evidence>
<dbReference type="PROSITE" id="PS50267">
    <property type="entry name" value="NA_NEUROTRAN_SYMP_3"/>
    <property type="match status" value="1"/>
</dbReference>